<gene>
    <name evidence="2" type="ORF">F511_45519</name>
</gene>
<feature type="compositionally biased region" description="Polar residues" evidence="1">
    <location>
        <begin position="98"/>
        <end position="107"/>
    </location>
</feature>
<sequence>MRRTRCGGRAAERRTQHGGGGRVGEPRRIRIVPPDEAAEEQNLAERRSIQFDNQQAMTFIGSLEDYLAGNSCLAPTSFSRKPALHGRWRYTTSIRSTTGYETSSSAYTRRPDEIGADGFSSKDWPEQFPANGGGD</sequence>
<protein>
    <submittedName>
        <fullName evidence="2">Uncharacterized protein</fullName>
    </submittedName>
</protein>
<proteinExistence type="predicted"/>
<reference evidence="2 3" key="1">
    <citation type="journal article" date="2015" name="Proc. Natl. Acad. Sci. U.S.A.">
        <title>The resurrection genome of Boea hygrometrica: A blueprint for survival of dehydration.</title>
        <authorList>
            <person name="Xiao L."/>
            <person name="Yang G."/>
            <person name="Zhang L."/>
            <person name="Yang X."/>
            <person name="Zhao S."/>
            <person name="Ji Z."/>
            <person name="Zhou Q."/>
            <person name="Hu M."/>
            <person name="Wang Y."/>
            <person name="Chen M."/>
            <person name="Xu Y."/>
            <person name="Jin H."/>
            <person name="Xiao X."/>
            <person name="Hu G."/>
            <person name="Bao F."/>
            <person name="Hu Y."/>
            <person name="Wan P."/>
            <person name="Li L."/>
            <person name="Deng X."/>
            <person name="Kuang T."/>
            <person name="Xiang C."/>
            <person name="Zhu J.K."/>
            <person name="Oliver M.J."/>
            <person name="He Y."/>
        </authorList>
    </citation>
    <scope>NUCLEOTIDE SEQUENCE [LARGE SCALE GENOMIC DNA]</scope>
    <source>
        <strain evidence="3">cv. XS01</strain>
    </source>
</reference>
<organism evidence="2 3">
    <name type="scientific">Dorcoceras hygrometricum</name>
    <dbReference type="NCBI Taxonomy" id="472368"/>
    <lineage>
        <taxon>Eukaryota</taxon>
        <taxon>Viridiplantae</taxon>
        <taxon>Streptophyta</taxon>
        <taxon>Embryophyta</taxon>
        <taxon>Tracheophyta</taxon>
        <taxon>Spermatophyta</taxon>
        <taxon>Magnoliopsida</taxon>
        <taxon>eudicotyledons</taxon>
        <taxon>Gunneridae</taxon>
        <taxon>Pentapetalae</taxon>
        <taxon>asterids</taxon>
        <taxon>lamiids</taxon>
        <taxon>Lamiales</taxon>
        <taxon>Gesneriaceae</taxon>
        <taxon>Didymocarpoideae</taxon>
        <taxon>Trichosporeae</taxon>
        <taxon>Loxocarpinae</taxon>
        <taxon>Dorcoceras</taxon>
    </lineage>
</organism>
<evidence type="ECO:0000256" key="1">
    <source>
        <dbReference type="SAM" id="MobiDB-lite"/>
    </source>
</evidence>
<dbReference type="EMBL" id="KV048095">
    <property type="protein sequence ID" value="KZV06998.1"/>
    <property type="molecule type" value="Genomic_DNA"/>
</dbReference>
<evidence type="ECO:0000313" key="2">
    <source>
        <dbReference type="EMBL" id="KZV06998.1"/>
    </source>
</evidence>
<feature type="region of interest" description="Disordered" evidence="1">
    <location>
        <begin position="1"/>
        <end position="29"/>
    </location>
</feature>
<feature type="region of interest" description="Disordered" evidence="1">
    <location>
        <begin position="98"/>
        <end position="135"/>
    </location>
</feature>
<evidence type="ECO:0000313" key="3">
    <source>
        <dbReference type="Proteomes" id="UP000250235"/>
    </source>
</evidence>
<accession>A0A2Z6ZVT6</accession>
<dbReference type="Proteomes" id="UP000250235">
    <property type="component" value="Unassembled WGS sequence"/>
</dbReference>
<keyword evidence="3" id="KW-1185">Reference proteome</keyword>
<name>A0A2Z6ZVT6_9LAMI</name>
<dbReference type="AlphaFoldDB" id="A0A2Z6ZVT6"/>